<dbReference type="PANTHER" id="PTHR47805">
    <property type="entry name" value="SAGA-ASSOCIATED FACTOR 73"/>
    <property type="match status" value="1"/>
</dbReference>
<feature type="region of interest" description="Disordered" evidence="1">
    <location>
        <begin position="29"/>
        <end position="78"/>
    </location>
</feature>
<evidence type="ECO:0000256" key="1">
    <source>
        <dbReference type="SAM" id="MobiDB-lite"/>
    </source>
</evidence>
<organism evidence="3 4">
    <name type="scientific">Sphaerosporella brunnea</name>
    <dbReference type="NCBI Taxonomy" id="1250544"/>
    <lineage>
        <taxon>Eukaryota</taxon>
        <taxon>Fungi</taxon>
        <taxon>Dikarya</taxon>
        <taxon>Ascomycota</taxon>
        <taxon>Pezizomycotina</taxon>
        <taxon>Pezizomycetes</taxon>
        <taxon>Pezizales</taxon>
        <taxon>Pyronemataceae</taxon>
        <taxon>Sphaerosporella</taxon>
    </lineage>
</organism>
<feature type="region of interest" description="Disordered" evidence="1">
    <location>
        <begin position="120"/>
        <end position="219"/>
    </location>
</feature>
<dbReference type="GO" id="GO:1904802">
    <property type="term" value="P:RITS complex assembly"/>
    <property type="evidence" value="ECO:0007669"/>
    <property type="project" value="TreeGrafter"/>
</dbReference>
<dbReference type="InParanoid" id="A0A5J5EZ27"/>
<dbReference type="Pfam" id="PF08313">
    <property type="entry name" value="SCA7"/>
    <property type="match status" value="1"/>
</dbReference>
<feature type="region of interest" description="Disordered" evidence="1">
    <location>
        <begin position="372"/>
        <end position="392"/>
    </location>
</feature>
<name>A0A5J5EZ27_9PEZI</name>
<feature type="compositionally biased region" description="Pro residues" evidence="1">
    <location>
        <begin position="372"/>
        <end position="381"/>
    </location>
</feature>
<dbReference type="PANTHER" id="PTHR47805:SF1">
    <property type="entry name" value="SAGA-ASSOCIATED FACTOR 73"/>
    <property type="match status" value="1"/>
</dbReference>
<evidence type="ECO:0000259" key="2">
    <source>
        <dbReference type="PROSITE" id="PS51505"/>
    </source>
</evidence>
<gene>
    <name evidence="3" type="ORF">FN846DRAFT_947369</name>
</gene>
<comment type="caution">
    <text evidence="3">The sequence shown here is derived from an EMBL/GenBank/DDBJ whole genome shotgun (WGS) entry which is preliminary data.</text>
</comment>
<proteinExistence type="predicted"/>
<feature type="compositionally biased region" description="Basic and acidic residues" evidence="1">
    <location>
        <begin position="120"/>
        <end position="134"/>
    </location>
</feature>
<dbReference type="OrthoDB" id="21678at2759"/>
<feature type="compositionally biased region" description="Basic and acidic residues" evidence="1">
    <location>
        <begin position="46"/>
        <end position="61"/>
    </location>
</feature>
<feature type="domain" description="SCA7" evidence="2">
    <location>
        <begin position="214"/>
        <end position="280"/>
    </location>
</feature>
<dbReference type="InterPro" id="IPR037804">
    <property type="entry name" value="SGF73"/>
</dbReference>
<feature type="compositionally biased region" description="Basic and acidic residues" evidence="1">
    <location>
        <begin position="179"/>
        <end position="201"/>
    </location>
</feature>
<dbReference type="InterPro" id="IPR013243">
    <property type="entry name" value="SCA7_dom"/>
</dbReference>
<dbReference type="Gene3D" id="6.10.140.670">
    <property type="match status" value="1"/>
</dbReference>
<evidence type="ECO:0000313" key="4">
    <source>
        <dbReference type="Proteomes" id="UP000326924"/>
    </source>
</evidence>
<dbReference type="Proteomes" id="UP000326924">
    <property type="component" value="Unassembled WGS sequence"/>
</dbReference>
<dbReference type="PROSITE" id="PS51505">
    <property type="entry name" value="SCA7"/>
    <property type="match status" value="1"/>
</dbReference>
<reference evidence="3 4" key="1">
    <citation type="submission" date="2019-09" db="EMBL/GenBank/DDBJ databases">
        <title>Draft genome of the ectomycorrhizal ascomycete Sphaerosporella brunnea.</title>
        <authorList>
            <consortium name="DOE Joint Genome Institute"/>
            <person name="Benucci G.M."/>
            <person name="Marozzi G."/>
            <person name="Antonielli L."/>
            <person name="Sanchez S."/>
            <person name="Marco P."/>
            <person name="Wang X."/>
            <person name="Falini L.B."/>
            <person name="Barry K."/>
            <person name="Haridas S."/>
            <person name="Lipzen A."/>
            <person name="Labutti K."/>
            <person name="Grigoriev I.V."/>
            <person name="Murat C."/>
            <person name="Martin F."/>
            <person name="Albertini E."/>
            <person name="Donnini D."/>
            <person name="Bonito G."/>
        </authorList>
    </citation>
    <scope>NUCLEOTIDE SEQUENCE [LARGE SCALE GENOMIC DNA]</scope>
    <source>
        <strain evidence="3 4">Sb_GMNB300</strain>
    </source>
</reference>
<dbReference type="GO" id="GO:0031048">
    <property type="term" value="P:regulatory ncRNA-mediated heterochromatin formation"/>
    <property type="evidence" value="ECO:0007669"/>
    <property type="project" value="TreeGrafter"/>
</dbReference>
<evidence type="ECO:0000313" key="3">
    <source>
        <dbReference type="EMBL" id="KAA8907337.1"/>
    </source>
</evidence>
<accession>A0A5J5EZ27</accession>
<dbReference type="AlphaFoldDB" id="A0A5J5EZ27"/>
<feature type="compositionally biased region" description="Basic and acidic residues" evidence="1">
    <location>
        <begin position="210"/>
        <end position="219"/>
    </location>
</feature>
<feature type="compositionally biased region" description="Gly residues" evidence="1">
    <location>
        <begin position="147"/>
        <end position="165"/>
    </location>
</feature>
<keyword evidence="4" id="KW-1185">Reference proteome</keyword>
<dbReference type="GO" id="GO:0000124">
    <property type="term" value="C:SAGA complex"/>
    <property type="evidence" value="ECO:0007669"/>
    <property type="project" value="InterPro"/>
</dbReference>
<protein>
    <submittedName>
        <fullName evidence="3">SCA7, zinc-binding domain-containing protein</fullName>
    </submittedName>
</protein>
<dbReference type="GO" id="GO:0006357">
    <property type="term" value="P:regulation of transcription by RNA polymerase II"/>
    <property type="evidence" value="ECO:0007669"/>
    <property type="project" value="TreeGrafter"/>
</dbReference>
<dbReference type="EMBL" id="VXIS01000080">
    <property type="protein sequence ID" value="KAA8907337.1"/>
    <property type="molecule type" value="Genomic_DNA"/>
</dbReference>
<sequence>MNRTNGAGSRTDDAVLKLFNDKELLSTTVKLKTPRKPTQKKPTTNWKERAKQLENQDDKPSPTKTSPGPVVTQLDEKDISTFATGRPLLDEPEYKVCKYCKKPILKSVAAEHVRACLKAKAERTKERKKQREEAAAAAAGKGKDDGAGGATNGAGGEGEDGGGGGEAKKRMTGAKKAKKDSEAGAKGKKRKADEAKLPKEPKAKKKKEKPAKPEPKVKAPVDVEKQCGVPLPNGALCARSLTCKSHSMGAKRSVLGRSQPYDVLLAAYQKKNQAKQQKAAINAGGPPPEELEANAMPVDSDEETELVMQAIARHVPQPMEHHVIVPVRKKAQYIRMRELMASALRPVGQPMFGGDVSGANGILGGVLGPPAQMPFQPPLPPAQRKASLTVSG</sequence>